<comment type="caution">
    <text evidence="1">The sequence shown here is derived from an EMBL/GenBank/DDBJ whole genome shotgun (WGS) entry which is preliminary data.</text>
</comment>
<protein>
    <submittedName>
        <fullName evidence="1">Uncharacterized protein</fullName>
    </submittedName>
</protein>
<name>X1CY85_9ZZZZ</name>
<dbReference type="EMBL" id="BART01024132">
    <property type="protein sequence ID" value="GAH00975.1"/>
    <property type="molecule type" value="Genomic_DNA"/>
</dbReference>
<proteinExistence type="predicted"/>
<dbReference type="AlphaFoldDB" id="X1CY85"/>
<organism evidence="1">
    <name type="scientific">marine sediment metagenome</name>
    <dbReference type="NCBI Taxonomy" id="412755"/>
    <lineage>
        <taxon>unclassified sequences</taxon>
        <taxon>metagenomes</taxon>
        <taxon>ecological metagenomes</taxon>
    </lineage>
</organism>
<reference evidence="1" key="1">
    <citation type="journal article" date="2014" name="Front. Microbiol.">
        <title>High frequency of phylogenetically diverse reductive dehalogenase-homologous genes in deep subseafloor sedimentary metagenomes.</title>
        <authorList>
            <person name="Kawai M."/>
            <person name="Futagami T."/>
            <person name="Toyoda A."/>
            <person name="Takaki Y."/>
            <person name="Nishi S."/>
            <person name="Hori S."/>
            <person name="Arai W."/>
            <person name="Tsubouchi T."/>
            <person name="Morono Y."/>
            <person name="Uchiyama I."/>
            <person name="Ito T."/>
            <person name="Fujiyama A."/>
            <person name="Inagaki F."/>
            <person name="Takami H."/>
        </authorList>
    </citation>
    <scope>NUCLEOTIDE SEQUENCE</scope>
    <source>
        <strain evidence="1">Expedition CK06-06</strain>
    </source>
</reference>
<evidence type="ECO:0000313" key="1">
    <source>
        <dbReference type="EMBL" id="GAH00975.1"/>
    </source>
</evidence>
<accession>X1CY85</accession>
<gene>
    <name evidence="1" type="ORF">S01H4_43698</name>
</gene>
<sequence>MDGSEILSDAQGTGVIYKIGTEHSLDVSDYYYGAWFDQNLDGRQDEIAYFNKSGINYTFLWNNSQPAERQQYPFADTVNLNITLDYPINNTKYNDYNGSIIITTNEDAVCTNSDLGNWSLTDSTNTVFRFDNGATFPTQNISLILNCNDTWDESVNYSLFFQIDISKPEILDYTPNNGTVFNDSFMYFDISGYDNYAIWQMNLTIKNLSNDV</sequence>
<feature type="non-terminal residue" evidence="1">
    <location>
        <position position="212"/>
    </location>
</feature>